<evidence type="ECO:0000313" key="2">
    <source>
        <dbReference type="EMBL" id="KAK0468801.1"/>
    </source>
</evidence>
<sequence length="187" mass="20940">MVLNSRIQIVGGRDTFKSSADMSITTTMLRITSQSNEGTQPAEVPVVAITQDVFNDKIGQTKFMDQAPQWESALDGCDSQTRVREERHIREDRTLRTRGIHCQLEGGTTLAEEPTGAMHEAVDENSDLRMHWQDGTGHHWQATEKEKESQGHHFVEVLEDAADKDPNISDESYPNIPGVSVDCHSHM</sequence>
<comment type="caution">
    <text evidence="2">The sequence shown here is derived from an EMBL/GenBank/DDBJ whole genome shotgun (WGS) entry which is preliminary data.</text>
</comment>
<proteinExistence type="predicted"/>
<feature type="region of interest" description="Disordered" evidence="1">
    <location>
        <begin position="164"/>
        <end position="187"/>
    </location>
</feature>
<dbReference type="Proteomes" id="UP001175227">
    <property type="component" value="Unassembled WGS sequence"/>
</dbReference>
<dbReference type="EMBL" id="JAUEPR010000066">
    <property type="protein sequence ID" value="KAK0468801.1"/>
    <property type="molecule type" value="Genomic_DNA"/>
</dbReference>
<protein>
    <submittedName>
        <fullName evidence="2">Uncharacterized protein</fullName>
    </submittedName>
</protein>
<gene>
    <name evidence="2" type="ORF">IW261DRAFT_1426117</name>
</gene>
<accession>A0AA39NNC1</accession>
<keyword evidence="3" id="KW-1185">Reference proteome</keyword>
<evidence type="ECO:0000313" key="3">
    <source>
        <dbReference type="Proteomes" id="UP001175227"/>
    </source>
</evidence>
<name>A0AA39NNC1_9AGAR</name>
<organism evidence="2 3">
    <name type="scientific">Armillaria novae-zelandiae</name>
    <dbReference type="NCBI Taxonomy" id="153914"/>
    <lineage>
        <taxon>Eukaryota</taxon>
        <taxon>Fungi</taxon>
        <taxon>Dikarya</taxon>
        <taxon>Basidiomycota</taxon>
        <taxon>Agaricomycotina</taxon>
        <taxon>Agaricomycetes</taxon>
        <taxon>Agaricomycetidae</taxon>
        <taxon>Agaricales</taxon>
        <taxon>Marasmiineae</taxon>
        <taxon>Physalacriaceae</taxon>
        <taxon>Armillaria</taxon>
    </lineage>
</organism>
<dbReference type="AlphaFoldDB" id="A0AA39NNC1"/>
<reference evidence="2" key="1">
    <citation type="submission" date="2023-06" db="EMBL/GenBank/DDBJ databases">
        <authorList>
            <consortium name="Lawrence Berkeley National Laboratory"/>
            <person name="Ahrendt S."/>
            <person name="Sahu N."/>
            <person name="Indic B."/>
            <person name="Wong-Bajracharya J."/>
            <person name="Merenyi Z."/>
            <person name="Ke H.-M."/>
            <person name="Monk M."/>
            <person name="Kocsube S."/>
            <person name="Drula E."/>
            <person name="Lipzen A."/>
            <person name="Balint B."/>
            <person name="Henrissat B."/>
            <person name="Andreopoulos B."/>
            <person name="Martin F.M."/>
            <person name="Harder C.B."/>
            <person name="Rigling D."/>
            <person name="Ford K.L."/>
            <person name="Foster G.D."/>
            <person name="Pangilinan J."/>
            <person name="Papanicolaou A."/>
            <person name="Barry K."/>
            <person name="LaButti K."/>
            <person name="Viragh M."/>
            <person name="Koriabine M."/>
            <person name="Yan M."/>
            <person name="Riley R."/>
            <person name="Champramary S."/>
            <person name="Plett K.L."/>
            <person name="Tsai I.J."/>
            <person name="Slot J."/>
            <person name="Sipos G."/>
            <person name="Plett J."/>
            <person name="Nagy L.G."/>
            <person name="Grigoriev I.V."/>
        </authorList>
    </citation>
    <scope>NUCLEOTIDE SEQUENCE</scope>
    <source>
        <strain evidence="2">ICMP 16352</strain>
    </source>
</reference>
<evidence type="ECO:0000256" key="1">
    <source>
        <dbReference type="SAM" id="MobiDB-lite"/>
    </source>
</evidence>